<feature type="region of interest" description="Disordered" evidence="1">
    <location>
        <begin position="86"/>
        <end position="139"/>
    </location>
</feature>
<evidence type="ECO:0000313" key="2">
    <source>
        <dbReference type="EMBL" id="SZX76726.1"/>
    </source>
</evidence>
<dbReference type="Proteomes" id="UP000256970">
    <property type="component" value="Unassembled WGS sequence"/>
</dbReference>
<proteinExistence type="predicted"/>
<accession>A0A383WJ06</accession>
<dbReference type="AlphaFoldDB" id="A0A383WJ06"/>
<dbReference type="EMBL" id="FNXT01001265">
    <property type="protein sequence ID" value="SZX76726.1"/>
    <property type="molecule type" value="Genomic_DNA"/>
</dbReference>
<sequence length="174" mass="17064">MQQASGLQVDLLRSNRSFNAAQAQVNEMMRGLLGLDLGNGNNSNGAAAPSPFGGLTGLLAMAARLTGSNSPSGAAAFAAAQEAALARGGGGGSSSSSSSGTGHSSSQGPSTGHSSRPAPSTAAAGARGHVTSRGSSSAAGRCCGVCAWPGHKMECKEKRKALLAAAEAIAEQYF</sequence>
<feature type="compositionally biased region" description="Low complexity" evidence="1">
    <location>
        <begin position="94"/>
        <end position="115"/>
    </location>
</feature>
<evidence type="ECO:0000256" key="1">
    <source>
        <dbReference type="SAM" id="MobiDB-lite"/>
    </source>
</evidence>
<gene>
    <name evidence="2" type="ORF">BQ4739_LOCUS17098</name>
</gene>
<evidence type="ECO:0000313" key="3">
    <source>
        <dbReference type="Proteomes" id="UP000256970"/>
    </source>
</evidence>
<name>A0A383WJ06_TETOB</name>
<keyword evidence="3" id="KW-1185">Reference proteome</keyword>
<protein>
    <submittedName>
        <fullName evidence="2">Uncharacterized protein</fullName>
    </submittedName>
</protein>
<reference evidence="2 3" key="1">
    <citation type="submission" date="2016-10" db="EMBL/GenBank/DDBJ databases">
        <authorList>
            <person name="Cai Z."/>
        </authorList>
    </citation>
    <scope>NUCLEOTIDE SEQUENCE [LARGE SCALE GENOMIC DNA]</scope>
</reference>
<organism evidence="2 3">
    <name type="scientific">Tetradesmus obliquus</name>
    <name type="common">Green alga</name>
    <name type="synonym">Acutodesmus obliquus</name>
    <dbReference type="NCBI Taxonomy" id="3088"/>
    <lineage>
        <taxon>Eukaryota</taxon>
        <taxon>Viridiplantae</taxon>
        <taxon>Chlorophyta</taxon>
        <taxon>core chlorophytes</taxon>
        <taxon>Chlorophyceae</taxon>
        <taxon>CS clade</taxon>
        <taxon>Sphaeropleales</taxon>
        <taxon>Scenedesmaceae</taxon>
        <taxon>Tetradesmus</taxon>
    </lineage>
</organism>